<dbReference type="EMBL" id="CM037156">
    <property type="protein sequence ID" value="KAH7838378.1"/>
    <property type="molecule type" value="Genomic_DNA"/>
</dbReference>
<accession>A0ACB7XCF6</accession>
<reference evidence="1 2" key="1">
    <citation type="journal article" date="2021" name="Hortic Res">
        <title>High-quality reference genome and annotation aids understanding of berry development for evergreen blueberry (Vaccinium darrowii).</title>
        <authorList>
            <person name="Yu J."/>
            <person name="Hulse-Kemp A.M."/>
            <person name="Babiker E."/>
            <person name="Staton M."/>
        </authorList>
    </citation>
    <scope>NUCLEOTIDE SEQUENCE [LARGE SCALE GENOMIC DNA]</scope>
    <source>
        <strain evidence="2">cv. NJ 8807/NJ 8810</strain>
        <tissue evidence="1">Young leaf</tissue>
    </source>
</reference>
<gene>
    <name evidence="1" type="ORF">Vadar_025629</name>
</gene>
<name>A0ACB7XCF6_9ERIC</name>
<evidence type="ECO:0000313" key="2">
    <source>
        <dbReference type="Proteomes" id="UP000828048"/>
    </source>
</evidence>
<keyword evidence="2" id="KW-1185">Reference proteome</keyword>
<protein>
    <submittedName>
        <fullName evidence="1">Uncharacterized protein</fullName>
    </submittedName>
</protein>
<comment type="caution">
    <text evidence="1">The sequence shown here is derived from an EMBL/GenBank/DDBJ whole genome shotgun (WGS) entry which is preliminary data.</text>
</comment>
<proteinExistence type="predicted"/>
<evidence type="ECO:0000313" key="1">
    <source>
        <dbReference type="EMBL" id="KAH7838378.1"/>
    </source>
</evidence>
<dbReference type="Proteomes" id="UP000828048">
    <property type="component" value="Chromosome 6"/>
</dbReference>
<sequence>MGPFPRGTRWPNDRMSVSQDNQGKRSALWLKPFAPVVERGAVGISRGDYAEFASPDDVMATATKNPQVLEEVREAMRERREGEARARARASTKEQERLATDTYATKLEEELREEEDAQARAAAEREAAARPRVTVVDEARAWLAARPAFHSATDHPGNGSAGGKGSRQNGSVTSGKGLALRTGHGGPSPEPVDCRWTALAAPAARAGHRVPAGGRTGNGSSGPSLGVEQSTQNCETTAKGTGLAESAGKEDPVELDSSPTL</sequence>
<organism evidence="1 2">
    <name type="scientific">Vaccinium darrowii</name>
    <dbReference type="NCBI Taxonomy" id="229202"/>
    <lineage>
        <taxon>Eukaryota</taxon>
        <taxon>Viridiplantae</taxon>
        <taxon>Streptophyta</taxon>
        <taxon>Embryophyta</taxon>
        <taxon>Tracheophyta</taxon>
        <taxon>Spermatophyta</taxon>
        <taxon>Magnoliopsida</taxon>
        <taxon>eudicotyledons</taxon>
        <taxon>Gunneridae</taxon>
        <taxon>Pentapetalae</taxon>
        <taxon>asterids</taxon>
        <taxon>Ericales</taxon>
        <taxon>Ericaceae</taxon>
        <taxon>Vaccinioideae</taxon>
        <taxon>Vaccinieae</taxon>
        <taxon>Vaccinium</taxon>
    </lineage>
</organism>